<reference evidence="3" key="2">
    <citation type="submission" date="2024-04" db="EMBL/GenBank/DDBJ databases">
        <authorList>
            <person name="Chen Y."/>
            <person name="Shah S."/>
            <person name="Dougan E. K."/>
            <person name="Thang M."/>
            <person name="Chan C."/>
        </authorList>
    </citation>
    <scope>NUCLEOTIDE SEQUENCE [LARGE SCALE GENOMIC DNA]</scope>
</reference>
<dbReference type="Gene3D" id="1.20.920.20">
    <property type="match status" value="1"/>
</dbReference>
<evidence type="ECO:0000259" key="1">
    <source>
        <dbReference type="Pfam" id="PF12777"/>
    </source>
</evidence>
<dbReference type="Proteomes" id="UP001152797">
    <property type="component" value="Unassembled WGS sequence"/>
</dbReference>
<evidence type="ECO:0000313" key="4">
    <source>
        <dbReference type="EMBL" id="CAL4768738.1"/>
    </source>
</evidence>
<accession>A0A9P1FMK8</accession>
<protein>
    <submittedName>
        <fullName evidence="4">Calmodulin-4</fullName>
    </submittedName>
</protein>
<name>A0A9P1FMK8_9DINO</name>
<keyword evidence="5" id="KW-1185">Reference proteome</keyword>
<sequence>EEFVVWILGTGSDRSRLLHAHADAAHKKMDRLRESQTGMKRTMLFWSQLDSEKGRESLAKLCKDPPRGALSVCCAVHALLRVSGKRIHWKAAEQMMADPDVFLAEMKAYNPYAIPAYVHQSFEHTLTLPYFDYDRMVDRSYALACLGSWVIAAVQSWKEAKQMVPLEAAARRADAAVAAAAASFAEAKKLPE</sequence>
<evidence type="ECO:0000313" key="5">
    <source>
        <dbReference type="Proteomes" id="UP001152797"/>
    </source>
</evidence>
<dbReference type="EMBL" id="CAMXCT020000632">
    <property type="protein sequence ID" value="CAL1134801.1"/>
    <property type="molecule type" value="Genomic_DNA"/>
</dbReference>
<dbReference type="Pfam" id="PF12777">
    <property type="entry name" value="MT"/>
    <property type="match status" value="1"/>
</dbReference>
<dbReference type="GO" id="GO:0007018">
    <property type="term" value="P:microtubule-based movement"/>
    <property type="evidence" value="ECO:0007669"/>
    <property type="project" value="InterPro"/>
</dbReference>
<dbReference type="GO" id="GO:0045505">
    <property type="term" value="F:dynein intermediate chain binding"/>
    <property type="evidence" value="ECO:0007669"/>
    <property type="project" value="InterPro"/>
</dbReference>
<dbReference type="OrthoDB" id="26525at2759"/>
<dbReference type="EMBL" id="CAMXCT010000632">
    <property type="protein sequence ID" value="CAI3981426.1"/>
    <property type="molecule type" value="Genomic_DNA"/>
</dbReference>
<dbReference type="PANTHER" id="PTHR45703">
    <property type="entry name" value="DYNEIN HEAVY CHAIN"/>
    <property type="match status" value="1"/>
</dbReference>
<evidence type="ECO:0000313" key="3">
    <source>
        <dbReference type="EMBL" id="CAL1134801.1"/>
    </source>
</evidence>
<reference evidence="2" key="1">
    <citation type="submission" date="2022-10" db="EMBL/GenBank/DDBJ databases">
        <authorList>
            <person name="Chen Y."/>
            <person name="Dougan E. K."/>
            <person name="Chan C."/>
            <person name="Rhodes N."/>
            <person name="Thang M."/>
        </authorList>
    </citation>
    <scope>NUCLEOTIDE SEQUENCE</scope>
</reference>
<dbReference type="GO" id="GO:0030286">
    <property type="term" value="C:dynein complex"/>
    <property type="evidence" value="ECO:0007669"/>
    <property type="project" value="InterPro"/>
</dbReference>
<feature type="domain" description="Dynein heavy chain coiled coil stalk" evidence="1">
    <location>
        <begin position="63"/>
        <end position="188"/>
    </location>
</feature>
<dbReference type="InterPro" id="IPR026983">
    <property type="entry name" value="DHC"/>
</dbReference>
<organism evidence="2">
    <name type="scientific">Cladocopium goreaui</name>
    <dbReference type="NCBI Taxonomy" id="2562237"/>
    <lineage>
        <taxon>Eukaryota</taxon>
        <taxon>Sar</taxon>
        <taxon>Alveolata</taxon>
        <taxon>Dinophyceae</taxon>
        <taxon>Suessiales</taxon>
        <taxon>Symbiodiniaceae</taxon>
        <taxon>Cladocopium</taxon>
    </lineage>
</organism>
<dbReference type="InterPro" id="IPR024743">
    <property type="entry name" value="Dynein_HC_stalk"/>
</dbReference>
<dbReference type="PANTHER" id="PTHR45703:SF8">
    <property type="entry name" value="DYNEINS HEAVY CHAIN"/>
    <property type="match status" value="1"/>
</dbReference>
<evidence type="ECO:0000313" key="2">
    <source>
        <dbReference type="EMBL" id="CAI3981426.1"/>
    </source>
</evidence>
<comment type="caution">
    <text evidence="2">The sequence shown here is derived from an EMBL/GenBank/DDBJ whole genome shotgun (WGS) entry which is preliminary data.</text>
</comment>
<proteinExistence type="predicted"/>
<gene>
    <name evidence="2" type="ORF">C1SCF055_LOCUS9214</name>
</gene>
<dbReference type="EMBL" id="CAMXCT030000632">
    <property type="protein sequence ID" value="CAL4768738.1"/>
    <property type="molecule type" value="Genomic_DNA"/>
</dbReference>
<dbReference type="AlphaFoldDB" id="A0A9P1FMK8"/>
<feature type="non-terminal residue" evidence="2">
    <location>
        <position position="1"/>
    </location>
</feature>
<dbReference type="GO" id="GO:0051959">
    <property type="term" value="F:dynein light intermediate chain binding"/>
    <property type="evidence" value="ECO:0007669"/>
    <property type="project" value="InterPro"/>
</dbReference>